<name>A0YEB3_9GAMM</name>
<dbReference type="STRING" id="247633.GP2143_02459"/>
<keyword evidence="2" id="KW-1185">Reference proteome</keyword>
<evidence type="ECO:0000313" key="2">
    <source>
        <dbReference type="Proteomes" id="UP000004931"/>
    </source>
</evidence>
<dbReference type="EMBL" id="AAVT01000006">
    <property type="protein sequence ID" value="EAW30749.1"/>
    <property type="molecule type" value="Genomic_DNA"/>
</dbReference>
<comment type="caution">
    <text evidence="1">The sequence shown here is derived from an EMBL/GenBank/DDBJ whole genome shotgun (WGS) entry which is preliminary data.</text>
</comment>
<organism evidence="1 2">
    <name type="scientific">marine gamma proteobacterium HTCC2143</name>
    <dbReference type="NCBI Taxonomy" id="247633"/>
    <lineage>
        <taxon>Bacteria</taxon>
        <taxon>Pseudomonadati</taxon>
        <taxon>Pseudomonadota</taxon>
        <taxon>Gammaproteobacteria</taxon>
        <taxon>Cellvibrionales</taxon>
        <taxon>Spongiibacteraceae</taxon>
        <taxon>BD1-7 clade</taxon>
    </lineage>
</organism>
<protein>
    <submittedName>
        <fullName evidence="1">Uncharacterized protein</fullName>
    </submittedName>
</protein>
<sequence length="42" mass="4881">MFRLRFGETEVMAIMGVGYQPTTMDISPTSPKRLTLERLWGY</sequence>
<accession>A0YEB3</accession>
<proteinExistence type="predicted"/>
<dbReference type="AlphaFoldDB" id="A0YEB3"/>
<reference evidence="1 2" key="1">
    <citation type="journal article" date="2010" name="J. Bacteriol.">
        <title>Genome sequence of the oligotrophic marine Gammaproteobacterium HTCC2143, isolated from the Oregon Coast.</title>
        <authorList>
            <person name="Oh H.M."/>
            <person name="Kang I."/>
            <person name="Ferriera S."/>
            <person name="Giovannoni S.J."/>
            <person name="Cho J.C."/>
        </authorList>
    </citation>
    <scope>NUCLEOTIDE SEQUENCE [LARGE SCALE GENOMIC DNA]</scope>
    <source>
        <strain evidence="1 2">HTCC2143</strain>
    </source>
</reference>
<dbReference type="Proteomes" id="UP000004931">
    <property type="component" value="Unassembled WGS sequence"/>
</dbReference>
<gene>
    <name evidence="1" type="ORF">GP2143_02459</name>
</gene>
<evidence type="ECO:0000313" key="1">
    <source>
        <dbReference type="EMBL" id="EAW30749.1"/>
    </source>
</evidence>